<dbReference type="Proteomes" id="UP000536275">
    <property type="component" value="Unassembled WGS sequence"/>
</dbReference>
<dbReference type="Gene3D" id="3.90.640.10">
    <property type="entry name" value="Actin, Chain A, domain 4"/>
    <property type="match status" value="1"/>
</dbReference>
<organism evidence="2 3">
    <name type="scientific">Candida albicans</name>
    <name type="common">Yeast</name>
    <dbReference type="NCBI Taxonomy" id="5476"/>
    <lineage>
        <taxon>Eukaryota</taxon>
        <taxon>Fungi</taxon>
        <taxon>Dikarya</taxon>
        <taxon>Ascomycota</taxon>
        <taxon>Saccharomycotina</taxon>
        <taxon>Pichiomycetes</taxon>
        <taxon>Debaryomycetaceae</taxon>
        <taxon>Candida/Lodderomyces clade</taxon>
        <taxon>Candida</taxon>
    </lineage>
</organism>
<dbReference type="SMART" id="SM00268">
    <property type="entry name" value="ACTIN"/>
    <property type="match status" value="1"/>
</dbReference>
<evidence type="ECO:0000256" key="1">
    <source>
        <dbReference type="RuleBase" id="RU000487"/>
    </source>
</evidence>
<gene>
    <name evidence="2" type="ORF">FOB64_002517</name>
</gene>
<dbReference type="EMBL" id="JABWAD010000027">
    <property type="protein sequence ID" value="KAF6070454.1"/>
    <property type="molecule type" value="Genomic_DNA"/>
</dbReference>
<protein>
    <submittedName>
        <fullName evidence="2">Actin family protein</fullName>
    </submittedName>
</protein>
<name>A0A8H6F4N6_CANAX</name>
<comment type="caution">
    <text evidence="2">The sequence shown here is derived from an EMBL/GenBank/DDBJ whole genome shotgun (WGS) entry which is preliminary data.</text>
</comment>
<dbReference type="Pfam" id="PF00022">
    <property type="entry name" value="Actin"/>
    <property type="match status" value="2"/>
</dbReference>
<dbReference type="AlphaFoldDB" id="A0A8H6F4N6"/>
<accession>A0A8H6F4N6</accession>
<comment type="similarity">
    <text evidence="1">Belongs to the actin family.</text>
</comment>
<reference evidence="2 3" key="1">
    <citation type="submission" date="2020-03" db="EMBL/GenBank/DDBJ databases">
        <title>FDA dAtabase for Regulatory Grade micrObial Sequences (FDA-ARGOS): Supporting development and validation of Infectious Disease Dx tests.</title>
        <authorList>
            <person name="Campos J."/>
            <person name="Goldberg B."/>
            <person name="Tallon L."/>
            <person name="Sadzewicz L."/>
            <person name="Vavikolanu K."/>
            <person name="Mehta A."/>
            <person name="Aluvathingal J."/>
            <person name="Nadendla S."/>
            <person name="Nandy P."/>
            <person name="Geyer C."/>
            <person name="Yan Y."/>
            <person name="Sichtig H."/>
        </authorList>
    </citation>
    <scope>NUCLEOTIDE SEQUENCE [LARGE SCALE GENOMIC DNA]</scope>
    <source>
        <strain evidence="2 3">FDAARGOS_656</strain>
    </source>
</reference>
<evidence type="ECO:0000313" key="3">
    <source>
        <dbReference type="Proteomes" id="UP000536275"/>
    </source>
</evidence>
<proteinExistence type="inferred from homology"/>
<dbReference type="SUPFAM" id="SSF53067">
    <property type="entry name" value="Actin-like ATPase domain"/>
    <property type="match status" value="2"/>
</dbReference>
<evidence type="ECO:0000313" key="2">
    <source>
        <dbReference type="EMBL" id="KAF6070454.1"/>
    </source>
</evidence>
<dbReference type="PANTHER" id="PTHR11937">
    <property type="entry name" value="ACTIN"/>
    <property type="match status" value="1"/>
</dbReference>
<sequence length="428" mass="48471">MTYTAPAVVIDNGSYTTKAGFSSEDLPSLVFNSNYMKHDKTQQVIIGDESMENNSEQQVMKLLDDGLIYDFDNIVHNWQYVFDNVDNNNPINSSEFPLVVTEQPWNTSKNKVNSCQVAFETLQVPIFSLVKTPLAQLYRCGKSTGLVIDIGSSVTSVTPILDGVIQSKCSYHSKYAGDFVNLHVLNYLESKTAINSLLPSKFANSSESFKQYYISRNILQEYKNLSLNYQIKDYQLYNHEFINVSDQQNYLENLFDPTLNKLPNIHIPEPSIDKPGSHGLTNLVFLALKNLESTLLPQNTNDNTSQNRYQKFIEIFKLLLSNVLITGGTSAANGLPDHIINDLRALTQKYFPNYPFSYAVQQIRPSNTENAEIWDRQFGAWFGACNLASMLNDNDEKSNSAKIALDNWFITKADYEELGEDLVAEKFK</sequence>
<dbReference type="Gene3D" id="3.30.420.40">
    <property type="match status" value="2"/>
</dbReference>
<dbReference type="InterPro" id="IPR043129">
    <property type="entry name" value="ATPase_NBD"/>
</dbReference>
<dbReference type="InterPro" id="IPR004000">
    <property type="entry name" value="Actin"/>
</dbReference>